<gene>
    <name evidence="1" type="ordered locus">CNA08015</name>
</gene>
<dbReference type="RefSeq" id="XP_024514191.1">
    <property type="nucleotide sequence ID" value="XM_024656119.1"/>
</dbReference>
<evidence type="ECO:0000313" key="2">
    <source>
        <dbReference type="Proteomes" id="UP000002149"/>
    </source>
</evidence>
<proteinExistence type="predicted"/>
<dbReference type="PaxDb" id="214684-A0A0S2LI20"/>
<dbReference type="VEuPathDB" id="FungiDB:CNA08015"/>
<dbReference type="KEGG" id="cne:CNA08015"/>
<dbReference type="EMBL" id="AE017341">
    <property type="protein sequence ID" value="ALO60367.1"/>
    <property type="molecule type" value="Genomic_DNA"/>
</dbReference>
<organism evidence="1 2">
    <name type="scientific">Cryptococcus deneoformans (strain JEC21 / ATCC MYA-565)</name>
    <name type="common">Cryptococcus neoformans var. neoformans serotype D</name>
    <dbReference type="NCBI Taxonomy" id="214684"/>
    <lineage>
        <taxon>Eukaryota</taxon>
        <taxon>Fungi</taxon>
        <taxon>Dikarya</taxon>
        <taxon>Basidiomycota</taxon>
        <taxon>Agaricomycotina</taxon>
        <taxon>Tremellomycetes</taxon>
        <taxon>Tremellales</taxon>
        <taxon>Cryptococcaceae</taxon>
        <taxon>Cryptococcus</taxon>
        <taxon>Cryptococcus neoformans species complex</taxon>
    </lineage>
</organism>
<dbReference type="Proteomes" id="UP000002149">
    <property type="component" value="Chromosome 1"/>
</dbReference>
<keyword evidence="2" id="KW-1185">Reference proteome</keyword>
<sequence>MFSSDRVVSLHGHSSIRGSHLAVPYTDWSQHRKSPPTLLQEVSAWHMVDRFYVHFVRSYQESVNLKMNPSSLRLPKPMKKDQMLPIQKDTSRWKGSYDILFLRHEYRHIFDGVIEVTVKSYMDSWWSQES</sequence>
<dbReference type="InParanoid" id="A0A0S2LI20"/>
<accession>A0A0S2LI20</accession>
<dbReference type="GeneID" id="36392713"/>
<evidence type="ECO:0000313" key="1">
    <source>
        <dbReference type="EMBL" id="ALO60367.1"/>
    </source>
</evidence>
<protein>
    <submittedName>
        <fullName evidence="1">Uncharacterized protein</fullName>
    </submittedName>
</protein>
<name>A0A0S2LI20_CRYD1</name>
<dbReference type="AlphaFoldDB" id="A0A0S2LI20"/>
<reference evidence="1 2" key="1">
    <citation type="journal article" date="2005" name="Science">
        <title>The genome of the basidiomycetous yeast and human pathogen Cryptococcus neoformans.</title>
        <authorList>
            <person name="Loftus B.J."/>
            <person name="Fung E."/>
            <person name="Roncaglia P."/>
            <person name="Rowley D."/>
            <person name="Amedeo P."/>
            <person name="Bruno D."/>
            <person name="Vamathevan J."/>
            <person name="Miranda M."/>
            <person name="Anderson I.J."/>
            <person name="Fraser J.A."/>
            <person name="Allen J.E."/>
            <person name="Bosdet I.E."/>
            <person name="Brent M.R."/>
            <person name="Chiu R."/>
            <person name="Doering T.L."/>
            <person name="Donlin M.J."/>
            <person name="D'Souza C.A."/>
            <person name="Fox D.S."/>
            <person name="Grinberg V."/>
            <person name="Fu J."/>
            <person name="Fukushima M."/>
            <person name="Haas B.J."/>
            <person name="Huang J.C."/>
            <person name="Janbon G."/>
            <person name="Jones S.J."/>
            <person name="Koo H.L."/>
            <person name="Krzywinski M.I."/>
            <person name="Kwon-Chung J.K."/>
            <person name="Lengeler K.B."/>
            <person name="Maiti R."/>
            <person name="Marra M.A."/>
            <person name="Marra R.E."/>
            <person name="Mathewson C.A."/>
            <person name="Mitchell T.G."/>
            <person name="Pertea M."/>
            <person name="Riggs F.R."/>
            <person name="Salzberg S.L."/>
            <person name="Schein J.E."/>
            <person name="Shvartsbeyn A."/>
            <person name="Shin H."/>
            <person name="Shumway M."/>
            <person name="Specht C.A."/>
            <person name="Suh B.B."/>
            <person name="Tenney A."/>
            <person name="Utterback T.R."/>
            <person name="Wickes B.L."/>
            <person name="Wortman J.R."/>
            <person name="Wye N.H."/>
            <person name="Kronstad J.W."/>
            <person name="Lodge J.K."/>
            <person name="Heitman J."/>
            <person name="Davis R.W."/>
            <person name="Fraser C.M."/>
            <person name="Hyman R.W."/>
        </authorList>
    </citation>
    <scope>NUCLEOTIDE SEQUENCE [LARGE SCALE GENOMIC DNA]</scope>
    <source>
        <strain evidence="2">JEC21 / ATCC MYA-565</strain>
    </source>
</reference>